<accession>A0ABU3K3Q5</accession>
<dbReference type="PANTHER" id="PTHR35134">
    <property type="entry name" value="NUCLEOTIDASE YQFW-RELATED"/>
    <property type="match status" value="1"/>
</dbReference>
<protein>
    <recommendedName>
        <fullName evidence="4">5' nucleotidase, deoxy (Pyrimidine), cytosolic type C protein (NT5C)</fullName>
    </recommendedName>
</protein>
<comment type="caution">
    <text evidence="2">The sequence shown here is derived from an EMBL/GenBank/DDBJ whole genome shotgun (WGS) entry which is preliminary data.</text>
</comment>
<evidence type="ECO:0008006" key="4">
    <source>
        <dbReference type="Google" id="ProtNLM"/>
    </source>
</evidence>
<evidence type="ECO:0000313" key="2">
    <source>
        <dbReference type="EMBL" id="MDT7041017.1"/>
    </source>
</evidence>
<comment type="similarity">
    <text evidence="1">Belongs to the 5'(3')-deoxyribonucleotidase family.</text>
</comment>
<dbReference type="PANTHER" id="PTHR35134:SF2">
    <property type="entry name" value="NUCLEOTIDASE YQFW-RELATED"/>
    <property type="match status" value="1"/>
</dbReference>
<sequence>MRPGFAVDIDNVLAIAEDEVQRIFQELTGEAWPGDLYASAGGLDGSALDRSVIEQIFDYFHDRSIPALPVVPGARLALETLQEQFRIVIITARRPSARPQTLEWLHRHELPFDELHLTGEKTDVSEGVVCAVDDHPAHIQDYLSRGIQTFLMDQPWNRSFSRVGVTRVENWEQLLQTFH</sequence>
<keyword evidence="3" id="KW-1185">Reference proteome</keyword>
<name>A0ABU3K3Q5_9BACT</name>
<reference evidence="2 3" key="1">
    <citation type="journal article" date="2023" name="ISME J.">
        <title>Cultivation and genomic characterization of novel and ubiquitous marine nitrite-oxidizing bacteria from the Nitrospirales.</title>
        <authorList>
            <person name="Mueller A.J."/>
            <person name="Daebeler A."/>
            <person name="Herbold C.W."/>
            <person name="Kirkegaard R.H."/>
            <person name="Daims H."/>
        </authorList>
    </citation>
    <scope>NUCLEOTIDE SEQUENCE [LARGE SCALE GENOMIC DNA]</scope>
    <source>
        <strain evidence="2 3">EB</strain>
    </source>
</reference>
<evidence type="ECO:0000313" key="3">
    <source>
        <dbReference type="Proteomes" id="UP001250932"/>
    </source>
</evidence>
<dbReference type="EMBL" id="JAQOUE010000001">
    <property type="protein sequence ID" value="MDT7041017.1"/>
    <property type="molecule type" value="Genomic_DNA"/>
</dbReference>
<dbReference type="Gene3D" id="3.40.50.1000">
    <property type="entry name" value="HAD superfamily/HAD-like"/>
    <property type="match status" value="1"/>
</dbReference>
<gene>
    <name evidence="2" type="ORF">PPG34_01565</name>
</gene>
<organism evidence="2 3">
    <name type="scientific">Candidatus Nitronereus thalassa</name>
    <dbReference type="NCBI Taxonomy" id="3020898"/>
    <lineage>
        <taxon>Bacteria</taxon>
        <taxon>Pseudomonadati</taxon>
        <taxon>Nitrospirota</taxon>
        <taxon>Nitrospiria</taxon>
        <taxon>Nitrospirales</taxon>
        <taxon>Nitrospiraceae</taxon>
        <taxon>Candidatus Nitronereus</taxon>
    </lineage>
</organism>
<dbReference type="RefSeq" id="WP_313831376.1">
    <property type="nucleotide sequence ID" value="NZ_JAQOUE010000001.1"/>
</dbReference>
<dbReference type="SUPFAM" id="SSF56784">
    <property type="entry name" value="HAD-like"/>
    <property type="match status" value="1"/>
</dbReference>
<proteinExistence type="inferred from homology"/>
<dbReference type="InterPro" id="IPR052419">
    <property type="entry name" value="5_3-deoxyribonucleotidase-like"/>
</dbReference>
<dbReference type="InterPro" id="IPR036412">
    <property type="entry name" value="HAD-like_sf"/>
</dbReference>
<evidence type="ECO:0000256" key="1">
    <source>
        <dbReference type="ARBA" id="ARBA00009589"/>
    </source>
</evidence>
<dbReference type="InterPro" id="IPR023214">
    <property type="entry name" value="HAD_sf"/>
</dbReference>
<dbReference type="Proteomes" id="UP001250932">
    <property type="component" value="Unassembled WGS sequence"/>
</dbReference>
<dbReference type="InterPro" id="IPR010708">
    <property type="entry name" value="5'(3')-deoxyribonucleotidase"/>
</dbReference>
<dbReference type="Pfam" id="PF06941">
    <property type="entry name" value="NT5C"/>
    <property type="match status" value="1"/>
</dbReference>